<keyword evidence="3" id="KW-1185">Reference proteome</keyword>
<reference evidence="2 3" key="1">
    <citation type="submission" date="2015-08" db="EMBL/GenBank/DDBJ databases">
        <title>The complete genome sequence of Bacillus beveridgei MLTeJB.</title>
        <authorList>
            <person name="Hanson T.E."/>
            <person name="Mesa C."/>
            <person name="Basesman S.M."/>
            <person name="Oremland R.S."/>
        </authorList>
    </citation>
    <scope>NUCLEOTIDE SEQUENCE [LARGE SCALE GENOMIC DNA]</scope>
    <source>
        <strain evidence="2 3">MLTeJB</strain>
    </source>
</reference>
<evidence type="ECO:0000313" key="2">
    <source>
        <dbReference type="EMBL" id="AOM83953.1"/>
    </source>
</evidence>
<protein>
    <recommendedName>
        <fullName evidence="4">EamA domain-containing protein</fullName>
    </recommendedName>
</protein>
<evidence type="ECO:0000256" key="1">
    <source>
        <dbReference type="SAM" id="Phobius"/>
    </source>
</evidence>
<feature type="transmembrane region" description="Helical" evidence="1">
    <location>
        <begin position="5"/>
        <end position="25"/>
    </location>
</feature>
<accession>A0A1D7QY66</accession>
<keyword evidence="1" id="KW-0812">Transmembrane</keyword>
<gene>
    <name evidence="2" type="ORF">BBEV_2615</name>
</gene>
<dbReference type="OrthoDB" id="9907788at2"/>
<organism evidence="2 3">
    <name type="scientific">Salisediminibacterium beveridgei</name>
    <dbReference type="NCBI Taxonomy" id="632773"/>
    <lineage>
        <taxon>Bacteria</taxon>
        <taxon>Bacillati</taxon>
        <taxon>Bacillota</taxon>
        <taxon>Bacilli</taxon>
        <taxon>Bacillales</taxon>
        <taxon>Bacillaceae</taxon>
        <taxon>Salisediminibacterium</taxon>
    </lineage>
</organism>
<evidence type="ECO:0000313" key="3">
    <source>
        <dbReference type="Proteomes" id="UP000094463"/>
    </source>
</evidence>
<dbReference type="Proteomes" id="UP000094463">
    <property type="component" value="Chromosome"/>
</dbReference>
<evidence type="ECO:0008006" key="4">
    <source>
        <dbReference type="Google" id="ProtNLM"/>
    </source>
</evidence>
<name>A0A1D7QY66_9BACI</name>
<keyword evidence="1" id="KW-1133">Transmembrane helix</keyword>
<keyword evidence="1" id="KW-0472">Membrane</keyword>
<dbReference type="KEGG" id="bbev:BBEV_2615"/>
<proteinExistence type="predicted"/>
<dbReference type="EMBL" id="CP012502">
    <property type="protein sequence ID" value="AOM83953.1"/>
    <property type="molecule type" value="Genomic_DNA"/>
</dbReference>
<dbReference type="AlphaFoldDB" id="A0A1D7QY66"/>
<dbReference type="RefSeq" id="WP_069365877.1">
    <property type="nucleotide sequence ID" value="NZ_CP012502.1"/>
</dbReference>
<feature type="transmembrane region" description="Helical" evidence="1">
    <location>
        <begin position="31"/>
        <end position="52"/>
    </location>
</feature>
<sequence>MNLKVLGYIIAAMSAAVIIFIYPFAYENLTALTGIRFLAAFTFLIGVGMIAAHYEANRPKLRLINGKRNI</sequence>